<keyword evidence="3" id="KW-1185">Reference proteome</keyword>
<accession>A0AA44VSU1</accession>
<keyword evidence="1" id="KW-0472">Membrane</keyword>
<evidence type="ECO:0000313" key="2">
    <source>
        <dbReference type="EMBL" id="PME29306.1"/>
    </source>
</evidence>
<comment type="caution">
    <text evidence="2">The sequence shown here is derived from an EMBL/GenBank/DDBJ whole genome shotgun (WGS) entry which is preliminary data.</text>
</comment>
<gene>
    <name evidence="2" type="ORF">BCV38_04305</name>
</gene>
<evidence type="ECO:0000313" key="3">
    <source>
        <dbReference type="Proteomes" id="UP000239763"/>
    </source>
</evidence>
<feature type="transmembrane region" description="Helical" evidence="1">
    <location>
        <begin position="43"/>
        <end position="63"/>
    </location>
</feature>
<evidence type="ECO:0000256" key="1">
    <source>
        <dbReference type="SAM" id="Phobius"/>
    </source>
</evidence>
<keyword evidence="1" id="KW-1133">Transmembrane helix</keyword>
<organism evidence="2 3">
    <name type="scientific">Vibrio lentus</name>
    <dbReference type="NCBI Taxonomy" id="136468"/>
    <lineage>
        <taxon>Bacteria</taxon>
        <taxon>Pseudomonadati</taxon>
        <taxon>Pseudomonadota</taxon>
        <taxon>Gammaproteobacteria</taxon>
        <taxon>Vibrionales</taxon>
        <taxon>Vibrionaceae</taxon>
        <taxon>Vibrio</taxon>
    </lineage>
</organism>
<sequence>MLRAYTLYRKKNKAVGSVSEGMTVLLSFADIMIISSSNDPGTIKLGLTILPIFSRVICFLWTISKP</sequence>
<name>A0AA44VSU1_9VIBR</name>
<feature type="transmembrane region" description="Helical" evidence="1">
    <location>
        <begin position="21"/>
        <end position="37"/>
    </location>
</feature>
<proteinExistence type="predicted"/>
<reference evidence="2 3" key="1">
    <citation type="journal article" date="2018" name="Nature">
        <title>A major lineage of non-tailed dsDNA viruses as unrecognized killers of marine bacteria.</title>
        <authorList>
            <person name="Kauffman K.M."/>
            <person name="Hussain F.A."/>
            <person name="Yang J."/>
            <person name="Arevalo P."/>
            <person name="Brown J.M."/>
            <person name="Chang W.K."/>
            <person name="VanInsberghe D."/>
            <person name="Elsherbini J."/>
            <person name="Sharma R.S."/>
            <person name="Cutler M.B."/>
            <person name="Kelly L."/>
            <person name="Polz M.F."/>
        </authorList>
    </citation>
    <scope>NUCLEOTIDE SEQUENCE [LARGE SCALE GENOMIC DNA]</scope>
    <source>
        <strain evidence="2 3">10N.286.55.E1</strain>
    </source>
</reference>
<dbReference type="AlphaFoldDB" id="A0AA44VSU1"/>
<dbReference type="EMBL" id="MCSB01000013">
    <property type="protein sequence ID" value="PME29306.1"/>
    <property type="molecule type" value="Genomic_DNA"/>
</dbReference>
<keyword evidence="1" id="KW-0812">Transmembrane</keyword>
<protein>
    <submittedName>
        <fullName evidence="2">Uncharacterized protein</fullName>
    </submittedName>
</protein>
<dbReference type="Proteomes" id="UP000239763">
    <property type="component" value="Unassembled WGS sequence"/>
</dbReference>